<name>A0A0G2JER1_MOUSE</name>
<dbReference type="Bgee" id="ENSMUSG00000059447">
    <property type="expression patterns" value="Expressed in spermatocyte and 173 other cell types or tissues"/>
</dbReference>
<reference evidence="1 3" key="1">
    <citation type="journal article" date="2009" name="PLoS Biol.">
        <title>Lineage-specific biology revealed by a finished genome assembly of the mouse.</title>
        <authorList>
            <consortium name="Mouse Genome Sequencing Consortium"/>
            <person name="Church D.M."/>
            <person name="Goodstadt L."/>
            <person name="Hillier L.W."/>
            <person name="Zody M.C."/>
            <person name="Goldstein S."/>
            <person name="She X."/>
            <person name="Bult C.J."/>
            <person name="Agarwala R."/>
            <person name="Cherry J.L."/>
            <person name="DiCuccio M."/>
            <person name="Hlavina W."/>
            <person name="Kapustin Y."/>
            <person name="Meric P."/>
            <person name="Maglott D."/>
            <person name="Birtle Z."/>
            <person name="Marques A.C."/>
            <person name="Graves T."/>
            <person name="Zhou S."/>
            <person name="Teague B."/>
            <person name="Potamousis K."/>
            <person name="Churas C."/>
            <person name="Place M."/>
            <person name="Herschleb J."/>
            <person name="Runnheim R."/>
            <person name="Forrest D."/>
            <person name="Amos-Landgraf J."/>
            <person name="Schwartz D.C."/>
            <person name="Cheng Z."/>
            <person name="Lindblad-Toh K."/>
            <person name="Eichler E.E."/>
            <person name="Ponting C.P."/>
        </authorList>
    </citation>
    <scope>NUCLEOTIDE SEQUENCE [LARGE SCALE GENOMIC DNA]</scope>
    <source>
        <strain evidence="1 3">C57BL/6J</strain>
    </source>
</reference>
<dbReference type="MGI" id="MGI:2136381">
    <property type="gene designation" value="Hadhb"/>
</dbReference>
<accession>A0A0G2JER1</accession>
<dbReference type="AGR" id="MGI:2136381"/>
<dbReference type="Proteomes" id="UP000000589">
    <property type="component" value="Chromosome 5"/>
</dbReference>
<reference evidence="1 3" key="2">
    <citation type="journal article" date="2011" name="PLoS Biol.">
        <title>Modernizing reference genome assemblies.</title>
        <authorList>
            <person name="Church D.M."/>
            <person name="Schneider V.A."/>
            <person name="Graves T."/>
            <person name="Auger K."/>
            <person name="Cunningham F."/>
            <person name="Bouk N."/>
            <person name="Chen H.C."/>
            <person name="Agarwala R."/>
            <person name="McLaren W.M."/>
            <person name="Ritchie G.R."/>
            <person name="Albracht D."/>
            <person name="Kremitzki M."/>
            <person name="Rock S."/>
            <person name="Kotkiewicz H."/>
            <person name="Kremitzki C."/>
            <person name="Wollam A."/>
            <person name="Trani L."/>
            <person name="Fulton L."/>
            <person name="Fulton R."/>
            <person name="Matthews L."/>
            <person name="Whitehead S."/>
            <person name="Chow W."/>
            <person name="Torrance J."/>
            <person name="Dunn M."/>
            <person name="Harden G."/>
            <person name="Threadgold G."/>
            <person name="Wood J."/>
            <person name="Collins J."/>
            <person name="Heath P."/>
            <person name="Griffiths G."/>
            <person name="Pelan S."/>
            <person name="Grafham D."/>
            <person name="Eichler E.E."/>
            <person name="Weinstock G."/>
            <person name="Mardis E.R."/>
            <person name="Wilson R.K."/>
            <person name="Howe K."/>
            <person name="Flicek P."/>
            <person name="Hubbard T."/>
        </authorList>
    </citation>
    <scope>NUCLEOTIDE SEQUENCE [LARGE SCALE GENOMIC DNA]</scope>
    <source>
        <strain evidence="1 3">C57BL/6J</strain>
    </source>
</reference>
<keyword evidence="3" id="KW-1185">Reference proteome</keyword>
<dbReference type="Ensembl" id="ENSMUST00000197109.2">
    <property type="protein sequence ID" value="ENSMUSP00000142868.2"/>
    <property type="gene ID" value="ENSMUSG00000059447.14"/>
</dbReference>
<reference evidence="1" key="3">
    <citation type="submission" date="2025-08" db="UniProtKB">
        <authorList>
            <consortium name="Ensembl"/>
        </authorList>
    </citation>
    <scope>IDENTIFICATION</scope>
    <source>
        <strain evidence="1">C57BL/6J</strain>
    </source>
</reference>
<organism evidence="1 3">
    <name type="scientific">Mus musculus</name>
    <name type="common">Mouse</name>
    <dbReference type="NCBI Taxonomy" id="10090"/>
    <lineage>
        <taxon>Eukaryota</taxon>
        <taxon>Metazoa</taxon>
        <taxon>Chordata</taxon>
        <taxon>Craniata</taxon>
        <taxon>Vertebrata</taxon>
        <taxon>Euteleostomi</taxon>
        <taxon>Mammalia</taxon>
        <taxon>Eutheria</taxon>
        <taxon>Euarchontoglires</taxon>
        <taxon>Glires</taxon>
        <taxon>Rodentia</taxon>
        <taxon>Myomorpha</taxon>
        <taxon>Muroidea</taxon>
        <taxon>Muridae</taxon>
        <taxon>Murinae</taxon>
        <taxon>Mus</taxon>
        <taxon>Mus</taxon>
    </lineage>
</organism>
<reference evidence="1" key="4">
    <citation type="submission" date="2025-09" db="UniProtKB">
        <authorList>
            <consortium name="Ensembl"/>
        </authorList>
    </citation>
    <scope>IDENTIFICATION</scope>
    <source>
        <strain evidence="1">C57BL/6J</strain>
    </source>
</reference>
<protein>
    <submittedName>
        <fullName evidence="1">Hydroxyacyl-CoA dehydrogenase trifunctional multienzyme complex subunit beta</fullName>
    </submittedName>
</protein>
<dbReference type="VEuPathDB" id="HostDB:ENSMUSG00000059447"/>
<sequence length="41" mass="4480">MTTILTSTFRNLSTTSKWALRSSIRPLSCSSQLHSAPGIKT</sequence>
<proteinExistence type="predicted"/>
<gene>
    <name evidence="1 2" type="primary">Hadhb</name>
</gene>
<dbReference type="ExpressionAtlas" id="A0A0G2JER1">
    <property type="expression patterns" value="baseline and differential"/>
</dbReference>
<dbReference type="GeneTree" id="ENSGT01030000234626"/>
<evidence type="ECO:0000313" key="2">
    <source>
        <dbReference type="MGI" id="MGI:2136381"/>
    </source>
</evidence>
<dbReference type="AlphaFoldDB" id="A0A0G2JER1"/>
<evidence type="ECO:0000313" key="1">
    <source>
        <dbReference type="Ensembl" id="ENSMUSP00000142868.2"/>
    </source>
</evidence>
<evidence type="ECO:0000313" key="3">
    <source>
        <dbReference type="Proteomes" id="UP000000589"/>
    </source>
</evidence>
<dbReference type="Antibodypedia" id="27848">
    <property type="antibodies" value="250 antibodies from 30 providers"/>
</dbReference>